<dbReference type="AlphaFoldDB" id="W0JPT0"/>
<dbReference type="KEGG" id="hlr:HALLA_05805"/>
<sequence length="84" mass="9774">MTDTHRFPVEMRYKQRNYGAERSINGLYEGSGAEFPETPDWRLTAIQITGDLRERLNIDELQETQIIGNVDPDTLDWKFAPTED</sequence>
<keyword evidence="2" id="KW-1185">Reference proteome</keyword>
<evidence type="ECO:0000313" key="1">
    <source>
        <dbReference type="EMBL" id="AHG00731.1"/>
    </source>
</evidence>
<dbReference type="HOGENOM" id="CLU_2519641_0_0_2"/>
<accession>W0JPT0</accession>
<proteinExistence type="predicted"/>
<name>W0JPT0_9EURY</name>
<dbReference type="STRING" id="797299.HALLA_05805"/>
<dbReference type="Proteomes" id="UP000019024">
    <property type="component" value="Chromosome"/>
</dbReference>
<organism evidence="1 2">
    <name type="scientific">Halostagnicola larsenii XH-48</name>
    <dbReference type="NCBI Taxonomy" id="797299"/>
    <lineage>
        <taxon>Archaea</taxon>
        <taxon>Methanobacteriati</taxon>
        <taxon>Methanobacteriota</taxon>
        <taxon>Stenosarchaea group</taxon>
        <taxon>Halobacteria</taxon>
        <taxon>Halobacteriales</taxon>
        <taxon>Natrialbaceae</taxon>
        <taxon>Halostagnicola</taxon>
    </lineage>
</organism>
<protein>
    <submittedName>
        <fullName evidence="1">Uncharacterized protein</fullName>
    </submittedName>
</protein>
<reference evidence="1 2" key="1">
    <citation type="submission" date="2014-01" db="EMBL/GenBank/DDBJ databases">
        <authorList>
            <consortium name="DOE Joint Genome Institute"/>
            <person name="Anderson I."/>
            <person name="Huntemann M."/>
            <person name="Han J."/>
            <person name="Chen A."/>
            <person name="Kyrpides N."/>
            <person name="Mavromatis K."/>
            <person name="Markowitz V."/>
            <person name="Palaniappan K."/>
            <person name="Ivanova N."/>
            <person name="Schaumberg A."/>
            <person name="Pati A."/>
            <person name="Liolios K."/>
            <person name="Nordberg H.P."/>
            <person name="Cantor M.N."/>
            <person name="Hua S.X."/>
            <person name="Woyke T."/>
        </authorList>
    </citation>
    <scope>NUCLEOTIDE SEQUENCE [LARGE SCALE GENOMIC DNA]</scope>
    <source>
        <strain evidence="1 2">XH-48</strain>
    </source>
</reference>
<evidence type="ECO:0000313" key="2">
    <source>
        <dbReference type="Proteomes" id="UP000019024"/>
    </source>
</evidence>
<dbReference type="EMBL" id="CP007055">
    <property type="protein sequence ID" value="AHG00731.1"/>
    <property type="molecule type" value="Genomic_DNA"/>
</dbReference>
<gene>
    <name evidence="1" type="ORF">HALLA_05805</name>
</gene>